<dbReference type="Gene3D" id="3.40.50.2300">
    <property type="match status" value="2"/>
</dbReference>
<dbReference type="SMART" id="SM00354">
    <property type="entry name" value="HTH_LACI"/>
    <property type="match status" value="1"/>
</dbReference>
<dbReference type="InterPro" id="IPR000843">
    <property type="entry name" value="HTH_LacI"/>
</dbReference>
<accession>A0A0K2VXW8</accession>
<dbReference type="InterPro" id="IPR010982">
    <property type="entry name" value="Lambda_DNA-bd_dom_sf"/>
</dbReference>
<dbReference type="EMBL" id="CCND01000012">
    <property type="protein sequence ID" value="CDX56319.1"/>
    <property type="molecule type" value="Genomic_DNA"/>
</dbReference>
<dbReference type="PROSITE" id="PS50932">
    <property type="entry name" value="HTH_LACI_2"/>
    <property type="match status" value="1"/>
</dbReference>
<dbReference type="Pfam" id="PF00356">
    <property type="entry name" value="LacI"/>
    <property type="match status" value="1"/>
</dbReference>
<dbReference type="SUPFAM" id="SSF47413">
    <property type="entry name" value="lambda repressor-like DNA-binding domains"/>
    <property type="match status" value="1"/>
</dbReference>
<sequence>MTATIYDVARHAGVSAATVSRVVNGLKVREDLAERVKASVSQLGYRPSRTAQRMRTSASHLWALIVPDFENTFFTRLARGLEQVCRPRDTCVFIGSSDDDPEKEGHYLDVALAERVGGVVIAPSSDATDLTKVAEAGIPVVIVDRALPGNAYDTILTNNLSGGALAAGHLETLGFRKAVCIAGPLNPTSDARLQGFVEAAKQKQGLEIVRIEHANNRIDGGYLAMRRILEDRTAFDCLFVTNNLMAVGSIKALDDAAPGRKDGIGIIGFDLKEIPLLSGRHIASIDQDPHEIGRIAGERILEQRQGGSGPGWRIELPPTLATFDATPPLLTPRYSSGI</sequence>
<evidence type="ECO:0000259" key="4">
    <source>
        <dbReference type="PROSITE" id="PS50932"/>
    </source>
</evidence>
<dbReference type="AlphaFoldDB" id="A0A0K2VXW8"/>
<dbReference type="InterPro" id="IPR025997">
    <property type="entry name" value="SBP_2_dom"/>
</dbReference>
<keyword evidence="1" id="KW-0805">Transcription regulation</keyword>
<evidence type="ECO:0000313" key="5">
    <source>
        <dbReference type="EMBL" id="CDX56319.1"/>
    </source>
</evidence>
<dbReference type="CDD" id="cd01392">
    <property type="entry name" value="HTH_LacI"/>
    <property type="match status" value="1"/>
</dbReference>
<keyword evidence="3" id="KW-0804">Transcription</keyword>
<keyword evidence="2" id="KW-0238">DNA-binding</keyword>
<dbReference type="PRINTS" id="PR00036">
    <property type="entry name" value="HTHLACI"/>
</dbReference>
<dbReference type="PROSITE" id="PS00356">
    <property type="entry name" value="HTH_LACI_1"/>
    <property type="match status" value="1"/>
</dbReference>
<dbReference type="GO" id="GO:0000976">
    <property type="term" value="F:transcription cis-regulatory region binding"/>
    <property type="evidence" value="ECO:0007669"/>
    <property type="project" value="TreeGrafter"/>
</dbReference>
<dbReference type="Pfam" id="PF13407">
    <property type="entry name" value="Peripla_BP_4"/>
    <property type="match status" value="1"/>
</dbReference>
<dbReference type="InterPro" id="IPR028082">
    <property type="entry name" value="Peripla_BP_I"/>
</dbReference>
<dbReference type="SUPFAM" id="SSF53822">
    <property type="entry name" value="Periplasmic binding protein-like I"/>
    <property type="match status" value="1"/>
</dbReference>
<evidence type="ECO:0000256" key="3">
    <source>
        <dbReference type="ARBA" id="ARBA00023163"/>
    </source>
</evidence>
<gene>
    <name evidence="5" type="ORF">MPL1032_20492</name>
</gene>
<dbReference type="Proteomes" id="UP000182888">
    <property type="component" value="Unassembled WGS sequence"/>
</dbReference>
<evidence type="ECO:0000256" key="2">
    <source>
        <dbReference type="ARBA" id="ARBA00023125"/>
    </source>
</evidence>
<proteinExistence type="predicted"/>
<dbReference type="PANTHER" id="PTHR30146:SF109">
    <property type="entry name" value="HTH-TYPE TRANSCRIPTIONAL REGULATOR GALS"/>
    <property type="match status" value="1"/>
</dbReference>
<dbReference type="PANTHER" id="PTHR30146">
    <property type="entry name" value="LACI-RELATED TRANSCRIPTIONAL REPRESSOR"/>
    <property type="match status" value="1"/>
</dbReference>
<evidence type="ECO:0000256" key="1">
    <source>
        <dbReference type="ARBA" id="ARBA00023015"/>
    </source>
</evidence>
<protein>
    <submittedName>
        <fullName evidence="5">PurR-like HTH-type transcriptional repressor</fullName>
    </submittedName>
</protein>
<feature type="domain" description="HTH lacI-type" evidence="4">
    <location>
        <begin position="3"/>
        <end position="56"/>
    </location>
</feature>
<reference evidence="6" key="1">
    <citation type="submission" date="2014-08" db="EMBL/GenBank/DDBJ databases">
        <authorList>
            <person name="Edwards T."/>
        </authorList>
    </citation>
    <scope>NUCLEOTIDE SEQUENCE [LARGE SCALE GENOMIC DNA]</scope>
</reference>
<name>A0A0K2VXW8_MESPL</name>
<organism evidence="5 6">
    <name type="scientific">Mesorhizobium plurifarium</name>
    <dbReference type="NCBI Taxonomy" id="69974"/>
    <lineage>
        <taxon>Bacteria</taxon>
        <taxon>Pseudomonadati</taxon>
        <taxon>Pseudomonadota</taxon>
        <taxon>Alphaproteobacteria</taxon>
        <taxon>Hyphomicrobiales</taxon>
        <taxon>Phyllobacteriaceae</taxon>
        <taxon>Mesorhizobium</taxon>
    </lineage>
</organism>
<dbReference type="GO" id="GO:0003700">
    <property type="term" value="F:DNA-binding transcription factor activity"/>
    <property type="evidence" value="ECO:0007669"/>
    <property type="project" value="TreeGrafter"/>
</dbReference>
<dbReference type="CDD" id="cd06267">
    <property type="entry name" value="PBP1_LacI_sugar_binding-like"/>
    <property type="match status" value="1"/>
</dbReference>
<dbReference type="Gene3D" id="1.10.260.40">
    <property type="entry name" value="lambda repressor-like DNA-binding domains"/>
    <property type="match status" value="1"/>
</dbReference>
<evidence type="ECO:0000313" key="6">
    <source>
        <dbReference type="Proteomes" id="UP000182888"/>
    </source>
</evidence>